<sequence length="445" mass="51095">MPPYRDYINILCNGFSEQVILNEEGYTIGPESDGVTFVLFSYGYYPGAHVDKEAAKLIFSDIFSHGSSNVMCHNSVMELCVKGDRQIFKKCMEKRIETLRARIMRASNESRWRRAYENNLRNFIRLYESIKYECSPAQQQKEDVLVTKSSKELVNMVVFLMLQAKKSNPAYRKYEPIDAKEFIEPLEDSNAAVITDELLKQYMYDYSGKISPEIHAFLNNKDILQHTNMDATLQILQTLQNDPTIQNILIKHNNKQLLETTSDPAGVIRSIVKSIVNIHTRIEKELAEKLQKSGQEKAEMGNDLKIERSKQRDSLSSESDKLKKDLAEAHKATESVKSELSKIQLSDAKVQELKDEFIQAKKVYEETTANIQQHRNELERLRSSSPAGNILDFPAQIARKQGEMDALIEQNKALEQKISYYSNVIEGKFRKSPEYETIISSIKQI</sequence>
<accession>A0A6C0DC16</accession>
<dbReference type="AlphaFoldDB" id="A0A6C0DC16"/>
<feature type="region of interest" description="Disordered" evidence="1">
    <location>
        <begin position="289"/>
        <end position="326"/>
    </location>
</feature>
<reference evidence="2" key="1">
    <citation type="journal article" date="2020" name="Nature">
        <title>Giant virus diversity and host interactions through global metagenomics.</title>
        <authorList>
            <person name="Schulz F."/>
            <person name="Roux S."/>
            <person name="Paez-Espino D."/>
            <person name="Jungbluth S."/>
            <person name="Walsh D.A."/>
            <person name="Denef V.J."/>
            <person name="McMahon K.D."/>
            <person name="Konstantinidis K.T."/>
            <person name="Eloe-Fadrosh E.A."/>
            <person name="Kyrpides N.C."/>
            <person name="Woyke T."/>
        </authorList>
    </citation>
    <scope>NUCLEOTIDE SEQUENCE</scope>
    <source>
        <strain evidence="2">GVMAG-M-3300023174-137</strain>
    </source>
</reference>
<proteinExistence type="predicted"/>
<organism evidence="2">
    <name type="scientific">viral metagenome</name>
    <dbReference type="NCBI Taxonomy" id="1070528"/>
    <lineage>
        <taxon>unclassified sequences</taxon>
        <taxon>metagenomes</taxon>
        <taxon>organismal metagenomes</taxon>
    </lineage>
</organism>
<dbReference type="EMBL" id="MN739583">
    <property type="protein sequence ID" value="QHT14438.1"/>
    <property type="molecule type" value="Genomic_DNA"/>
</dbReference>
<evidence type="ECO:0000313" key="2">
    <source>
        <dbReference type="EMBL" id="QHT14438.1"/>
    </source>
</evidence>
<protein>
    <submittedName>
        <fullName evidence="2">Uncharacterized protein</fullName>
    </submittedName>
</protein>
<evidence type="ECO:0000256" key="1">
    <source>
        <dbReference type="SAM" id="MobiDB-lite"/>
    </source>
</evidence>
<name>A0A6C0DC16_9ZZZZ</name>